<protein>
    <submittedName>
        <fullName evidence="1">Uncharacterized protein</fullName>
    </submittedName>
</protein>
<dbReference type="Proteomes" id="UP001143856">
    <property type="component" value="Unassembled WGS sequence"/>
</dbReference>
<keyword evidence="2" id="KW-1185">Reference proteome</keyword>
<name>A0ACC1PK62_9PEZI</name>
<accession>A0ACC1PK62</accession>
<evidence type="ECO:0000313" key="1">
    <source>
        <dbReference type="EMBL" id="KAJ2992726.1"/>
    </source>
</evidence>
<dbReference type="EMBL" id="JAPDGR010000251">
    <property type="protein sequence ID" value="KAJ2992726.1"/>
    <property type="molecule type" value="Genomic_DNA"/>
</dbReference>
<evidence type="ECO:0000313" key="2">
    <source>
        <dbReference type="Proteomes" id="UP001143856"/>
    </source>
</evidence>
<organism evidence="1 2">
    <name type="scientific">Xylaria curta</name>
    <dbReference type="NCBI Taxonomy" id="42375"/>
    <lineage>
        <taxon>Eukaryota</taxon>
        <taxon>Fungi</taxon>
        <taxon>Dikarya</taxon>
        <taxon>Ascomycota</taxon>
        <taxon>Pezizomycotina</taxon>
        <taxon>Sordariomycetes</taxon>
        <taxon>Xylariomycetidae</taxon>
        <taxon>Xylariales</taxon>
        <taxon>Xylariaceae</taxon>
        <taxon>Xylaria</taxon>
    </lineage>
</organism>
<proteinExistence type="predicted"/>
<gene>
    <name evidence="1" type="ORF">NUW58_g2068</name>
</gene>
<reference evidence="1" key="1">
    <citation type="submission" date="2022-10" db="EMBL/GenBank/DDBJ databases">
        <title>Genome Sequence of Xylaria curta.</title>
        <authorList>
            <person name="Buettner E."/>
        </authorList>
    </citation>
    <scope>NUCLEOTIDE SEQUENCE</scope>
    <source>
        <strain evidence="1">Babe10</strain>
    </source>
</reference>
<comment type="caution">
    <text evidence="1">The sequence shown here is derived from an EMBL/GenBank/DDBJ whole genome shotgun (WGS) entry which is preliminary data.</text>
</comment>
<sequence>MGSNIKGVVFDLGGVLLEWDRHRVTGLCSGQFLTIMNTTTWHDLDRGVISLEEACKNFGELLGVDSAIVESSLEQAQSSLTVNVSLVKTIHDLRHSNPDLKFYILSNISKEHFEIVKSLDIPWPIFTLVFASGVEGMRKPDLCFFQHVVQQTGFRPSELLMVDDTAENICAARSLGMRGLLVDNELAKSGGTLRNLLQDPLSRAEKFMKAKAGRHHSIIEGRSDLELEDNFAQLLIWELTGNADIIYLKYPSGKLHNTQSQTTSKPNGQVLNNWNVESGLWNYFYGTPILTTSQFPPDADTTSIAYLSLPEECLNQVADVRGVLDQMAGNLNPEGIMQTYFCKERPRITPEVRCNILRVFYRFGHGSDPRIRKTEEWVVKCLDNKACLNGNRHYSTPEAFLYFVARLYVECSENLRKELRAIYDELRDRIDVPTNPLALALRISACQLVGIGLNLYKKDFELLMSLQEDDGGWPAGHFCCIGRTGARIGNRGFTTALAMNIIRYKRSRA</sequence>